<keyword evidence="3 4" id="KW-0653">Protein transport</keyword>
<evidence type="ECO:0000256" key="2">
    <source>
        <dbReference type="ARBA" id="ARBA00022448"/>
    </source>
</evidence>
<evidence type="ECO:0000256" key="4">
    <source>
        <dbReference type="RuleBase" id="RU367013"/>
    </source>
</evidence>
<keyword evidence="4" id="KW-0931">ER-Golgi transport</keyword>
<organism evidence="5 6">
    <name type="scientific">Perkinsus olseni</name>
    <name type="common">Perkinsus atlanticus</name>
    <dbReference type="NCBI Taxonomy" id="32597"/>
    <lineage>
        <taxon>Eukaryota</taxon>
        <taxon>Sar</taxon>
        <taxon>Alveolata</taxon>
        <taxon>Perkinsozoa</taxon>
        <taxon>Perkinsea</taxon>
        <taxon>Perkinsida</taxon>
        <taxon>Perkinsidae</taxon>
        <taxon>Perkinsus</taxon>
    </lineage>
</organism>
<dbReference type="PRINTS" id="PR00448">
    <property type="entry name" value="NSFATTACHMNT"/>
</dbReference>
<dbReference type="OrthoDB" id="9984275at2759"/>
<dbReference type="EMBL" id="JABANP010000164">
    <property type="protein sequence ID" value="KAF4688058.1"/>
    <property type="molecule type" value="Genomic_DNA"/>
</dbReference>
<name>A0A7J6NW89_PEROL</name>
<comment type="function">
    <text evidence="4">Required for vesicular transport between the endoplasmic reticulum and the Golgi apparatus.</text>
</comment>
<dbReference type="CDD" id="cd15832">
    <property type="entry name" value="SNAP"/>
    <property type="match status" value="1"/>
</dbReference>
<dbReference type="AlphaFoldDB" id="A0A7J6NW89"/>
<keyword evidence="2 4" id="KW-0813">Transport</keyword>
<dbReference type="GO" id="GO:0005774">
    <property type="term" value="C:vacuolar membrane"/>
    <property type="evidence" value="ECO:0007669"/>
    <property type="project" value="TreeGrafter"/>
</dbReference>
<evidence type="ECO:0000313" key="6">
    <source>
        <dbReference type="Proteomes" id="UP000541610"/>
    </source>
</evidence>
<dbReference type="GO" id="GO:0019905">
    <property type="term" value="F:syntaxin binding"/>
    <property type="evidence" value="ECO:0007669"/>
    <property type="project" value="TreeGrafter"/>
</dbReference>
<dbReference type="Proteomes" id="UP000541610">
    <property type="component" value="Unassembled WGS sequence"/>
</dbReference>
<keyword evidence="4" id="KW-0472">Membrane</keyword>
<dbReference type="SUPFAM" id="SSF48452">
    <property type="entry name" value="TPR-like"/>
    <property type="match status" value="1"/>
</dbReference>
<dbReference type="Gene3D" id="1.25.40.10">
    <property type="entry name" value="Tetratricopeptide repeat domain"/>
    <property type="match status" value="1"/>
</dbReference>
<evidence type="ECO:0000313" key="5">
    <source>
        <dbReference type="EMBL" id="KAF4688058.1"/>
    </source>
</evidence>
<comment type="caution">
    <text evidence="5">The sequence shown here is derived from an EMBL/GenBank/DDBJ whole genome shotgun (WGS) entry which is preliminary data.</text>
</comment>
<gene>
    <name evidence="5" type="ORF">FOZ60_003224</name>
</gene>
<reference evidence="5 6" key="1">
    <citation type="submission" date="2020-04" db="EMBL/GenBank/DDBJ databases">
        <title>Perkinsus olseni comparative genomics.</title>
        <authorList>
            <person name="Bogema D.R."/>
        </authorList>
    </citation>
    <scope>NUCLEOTIDE SEQUENCE [LARGE SCALE GENOMIC DNA]</scope>
    <source>
        <strain evidence="5">00978-12</strain>
    </source>
</reference>
<dbReference type="PANTHER" id="PTHR13768:SF8">
    <property type="entry name" value="ALPHA-SOLUBLE NSF ATTACHMENT PROTEIN"/>
    <property type="match status" value="1"/>
</dbReference>
<proteinExistence type="inferred from homology"/>
<dbReference type="GO" id="GO:0035494">
    <property type="term" value="P:SNARE complex disassembly"/>
    <property type="evidence" value="ECO:0007669"/>
    <property type="project" value="TreeGrafter"/>
</dbReference>
<evidence type="ECO:0000256" key="1">
    <source>
        <dbReference type="ARBA" id="ARBA00010050"/>
    </source>
</evidence>
<dbReference type="InterPro" id="IPR000744">
    <property type="entry name" value="NSF_attach"/>
</dbReference>
<dbReference type="GO" id="GO:0006886">
    <property type="term" value="P:intracellular protein transport"/>
    <property type="evidence" value="ECO:0007669"/>
    <property type="project" value="UniProtKB-UniRule"/>
</dbReference>
<protein>
    <recommendedName>
        <fullName evidence="7">Alpha-soluble NSF attachment protein</fullName>
    </recommendedName>
</protein>
<accession>A0A7J6NW89</accession>
<dbReference type="GO" id="GO:0005483">
    <property type="term" value="F:soluble NSF attachment protein activity"/>
    <property type="evidence" value="ECO:0007669"/>
    <property type="project" value="TreeGrafter"/>
</dbReference>
<comment type="subcellular location">
    <subcellularLocation>
        <location evidence="4">Membrane</location>
        <topology evidence="4">Peripheral membrane protein</topology>
    </subcellularLocation>
</comment>
<dbReference type="GO" id="GO:0031201">
    <property type="term" value="C:SNARE complex"/>
    <property type="evidence" value="ECO:0007669"/>
    <property type="project" value="TreeGrafter"/>
</dbReference>
<dbReference type="InterPro" id="IPR011990">
    <property type="entry name" value="TPR-like_helical_dom_sf"/>
</dbReference>
<evidence type="ECO:0000256" key="3">
    <source>
        <dbReference type="ARBA" id="ARBA00022927"/>
    </source>
</evidence>
<dbReference type="Pfam" id="PF14938">
    <property type="entry name" value="SNAP"/>
    <property type="match status" value="1"/>
</dbReference>
<comment type="similarity">
    <text evidence="1 4">Belongs to the SNAP family.</text>
</comment>
<dbReference type="PANTHER" id="PTHR13768">
    <property type="entry name" value="SOLUBLE NSF ATTACHMENT PROTEIN SNAP"/>
    <property type="match status" value="1"/>
</dbReference>
<evidence type="ECO:0008006" key="7">
    <source>
        <dbReference type="Google" id="ProtNLM"/>
    </source>
</evidence>
<sequence>MLLVLAAPNLESRLLNIFKCNIGLHSRRRVTLPRAPVEETDEFSDEFEELPTAEKIVSASEELRVIATTEKPDSDKAISSELLRSALLDQICRGTIHGDATPNNLLAEDEERFLSLLASADPRRIRTHTELLCQRLGLGRPHVHVNKQTLTSAVRNATTDPDASIMSVDFGNHPFFMRHESWAGPTGRTCRIPRLYFLRDMSVQQAEDMIKEAEKKAQGSKGLFSFLGGGPSYDEAADLYKNAANQFKLAKDWNRAAETLVLAGEMMGKYGSASDEAHYYEEAGNAFRRAERIKDAITWYEHAVKIYSSAGRFQAGGKILRTIAEMSEEDIDVKSEEALAYYKKAADMFEMDEYSKAPHSQCMLKVAELSAEVGKYEDAAKIFEKEGEKALHNSMLQFGAREHFLKAGIMWMCAGDPVTASIAVERYISEDPRLATSREGELLQDITQAFSNNDVDAFVDALHKYDSVTRLDAWKTEMLCKVKEIMAPSAENQVNDVDLT</sequence>